<name>A0A8S1PU28_9CILI</name>
<gene>
    <name evidence="1" type="ORF">PSON_ATCC_30995.1.T0870182</name>
</gene>
<evidence type="ECO:0000313" key="1">
    <source>
        <dbReference type="EMBL" id="CAD8106817.1"/>
    </source>
</evidence>
<accession>A0A8S1PU28</accession>
<reference evidence="1" key="1">
    <citation type="submission" date="2021-01" db="EMBL/GenBank/DDBJ databases">
        <authorList>
            <consortium name="Genoscope - CEA"/>
            <person name="William W."/>
        </authorList>
    </citation>
    <scope>NUCLEOTIDE SEQUENCE</scope>
</reference>
<organism evidence="1 2">
    <name type="scientific">Paramecium sonneborni</name>
    <dbReference type="NCBI Taxonomy" id="65129"/>
    <lineage>
        <taxon>Eukaryota</taxon>
        <taxon>Sar</taxon>
        <taxon>Alveolata</taxon>
        <taxon>Ciliophora</taxon>
        <taxon>Intramacronucleata</taxon>
        <taxon>Oligohymenophorea</taxon>
        <taxon>Peniculida</taxon>
        <taxon>Parameciidae</taxon>
        <taxon>Paramecium</taxon>
    </lineage>
</organism>
<comment type="caution">
    <text evidence="1">The sequence shown here is derived from an EMBL/GenBank/DDBJ whole genome shotgun (WGS) entry which is preliminary data.</text>
</comment>
<dbReference type="EMBL" id="CAJJDN010000087">
    <property type="protein sequence ID" value="CAD8106817.1"/>
    <property type="molecule type" value="Genomic_DNA"/>
</dbReference>
<sequence length="165" mass="19667">MIILTKRSVSNFLLANEKSILRLLSQITSFKAKTNKELNNYHFSCIHLSCKKQKNQNKKSYFYLHNSIRKQLKRFSFISLQKVKNNPTYRYLLIHRKYQINFIWLQKQIQVPIQNLFYAPCYQGSKTNSQLIQSNAKCNKTAIQFVNNIDRVYYILNNFQSIICV</sequence>
<evidence type="ECO:0000313" key="2">
    <source>
        <dbReference type="Proteomes" id="UP000692954"/>
    </source>
</evidence>
<dbReference type="Proteomes" id="UP000692954">
    <property type="component" value="Unassembled WGS sequence"/>
</dbReference>
<proteinExistence type="predicted"/>
<keyword evidence="2" id="KW-1185">Reference proteome</keyword>
<dbReference type="AlphaFoldDB" id="A0A8S1PU28"/>
<protein>
    <submittedName>
        <fullName evidence="1">Uncharacterized protein</fullName>
    </submittedName>
</protein>